<reference evidence="2 3" key="1">
    <citation type="journal article" date="2011" name="Genome Res.">
        <title>Phylogeny-wide analysis of social amoeba genomes highlights ancient origins for complex intercellular communication.</title>
        <authorList>
            <person name="Heidel A.J."/>
            <person name="Lawal H.M."/>
            <person name="Felder M."/>
            <person name="Schilde C."/>
            <person name="Helps N.R."/>
            <person name="Tunggal B."/>
            <person name="Rivero F."/>
            <person name="John U."/>
            <person name="Schleicher M."/>
            <person name="Eichinger L."/>
            <person name="Platzer M."/>
            <person name="Noegel A.A."/>
            <person name="Schaap P."/>
            <person name="Gloeckner G."/>
        </authorList>
    </citation>
    <scope>NUCLEOTIDE SEQUENCE [LARGE SCALE GENOMIC DNA]</scope>
    <source>
        <strain evidence="3">ATCC 26659 / Pp 5 / PN500</strain>
    </source>
</reference>
<dbReference type="InParanoid" id="D3B0W2"/>
<evidence type="ECO:0000256" key="1">
    <source>
        <dbReference type="SAM" id="MobiDB-lite"/>
    </source>
</evidence>
<name>D3B0W2_HETP5</name>
<dbReference type="GeneID" id="31357455"/>
<organism evidence="2 3">
    <name type="scientific">Heterostelium pallidum (strain ATCC 26659 / Pp 5 / PN500)</name>
    <name type="common">Cellular slime mold</name>
    <name type="synonym">Polysphondylium pallidum</name>
    <dbReference type="NCBI Taxonomy" id="670386"/>
    <lineage>
        <taxon>Eukaryota</taxon>
        <taxon>Amoebozoa</taxon>
        <taxon>Evosea</taxon>
        <taxon>Eumycetozoa</taxon>
        <taxon>Dictyostelia</taxon>
        <taxon>Acytosteliales</taxon>
        <taxon>Acytosteliaceae</taxon>
        <taxon>Heterostelium</taxon>
    </lineage>
</organism>
<dbReference type="Gene3D" id="1.20.1280.50">
    <property type="match status" value="1"/>
</dbReference>
<dbReference type="AlphaFoldDB" id="D3B0W2"/>
<evidence type="ECO:0008006" key="4">
    <source>
        <dbReference type="Google" id="ProtNLM"/>
    </source>
</evidence>
<sequence>MTNPIFYKLPHTLLAKIVSFIELNIDRIAFTLVCKGWFDNREKYLVLHTKQFISFDAEYNNTFLKSYNKFIIQSNNSAHYNSICVTSISQPKHALHRYLFHKNNNNNEVNNNSSNSNNYSNIDKGGLIAFKDQVEHLYFTDHYREHIDDGFMRSVGLSNITTIYFSKLFNQPIQPNFFPRTIEKLVFGEKFNQPLTVGCFPVGLKTLEFGKDFNQLIDTSGILPDNLESIIFGAGLTRLSLKGLPPKLKLLRFSQSDLGHYTSIVDYHQDNSLESLVRLENLPDNHASKIKWINFKSLQYFSMSYCAGEMIMGYVKESVAFPLTITTLDLRMCSTTMIFNVDSSIVLPPNLKKLFLPRGWTYSLKILAFPDGLTMLHMGYSYNLPLKSKYFPQSLKKLEIPFMFNQKLNEKSLPRHLESITFGENFNQKLKPKVIPKTVRKLTFNCSFEKYPLLSSAFPPGLTKLSFNPNAPLKVKPGVIVESVNILTFRDCFFAKQIKSIPQTVQTIILYHKNKTYYLKRISPSNYLLLIELKSVIESGGILVETIIISFSHLNTGNNSNSSSSSIPTRWDVLEMLNHLISPLKCLQCEPYNNNNSNNHSSLDIYCFKIILSSRDYNQFNDRLLSNSNITFKGSKNRYQFTLKERVSSTTTTTATTKKTTTTTRTVSISNLPTAWFTIDSCRPSERGYPSTATIEQTFSYFGVIDNIEIIVESEQQHLRAMIIVNNNNNNIQQEDLDIDDSTLDTLLYFQVVIGFQSIDSSVSCYETLSNYTMFNVRNGENYVVAPHPVEINYHDDSFFSEVAMRRRRFQREQIHLNLKLRLEAKQKEKERRAANEEAARLRKREEHEKRQRERLRRELEEKERRAREEELENRKLLEKLLRREAKERQRQEELENKRLQQLEEAEQQLQQQKQVELELLEKIAIKQQIEREQQQQQQQVEEEIRVIDEDKDKSLTIKEQSIIRLNQLREWLKKAQDFCPNQFLMEWQLPTNQKQYQYYIDRESQLLSNHTDNQTIHIPCKAIPTDAYLKKWSTNKQQHTDNKDTDAS</sequence>
<dbReference type="InterPro" id="IPR051251">
    <property type="entry name" value="STK_FNIP-Repeat"/>
</dbReference>
<dbReference type="InterPro" id="IPR008615">
    <property type="entry name" value="FNIP"/>
</dbReference>
<dbReference type="Pfam" id="PF05725">
    <property type="entry name" value="FNIP"/>
    <property type="match status" value="4"/>
</dbReference>
<comment type="caution">
    <text evidence="2">The sequence shown here is derived from an EMBL/GenBank/DDBJ whole genome shotgun (WGS) entry which is preliminary data.</text>
</comment>
<keyword evidence="3" id="KW-1185">Reference proteome</keyword>
<proteinExistence type="predicted"/>
<dbReference type="PANTHER" id="PTHR32134:SF180">
    <property type="entry name" value="FNIP REPEAT-CONTAINING PROTEIN"/>
    <property type="match status" value="1"/>
</dbReference>
<evidence type="ECO:0000313" key="3">
    <source>
        <dbReference type="Proteomes" id="UP000001396"/>
    </source>
</evidence>
<protein>
    <recommendedName>
        <fullName evidence="4">F-box domain-containing protein</fullName>
    </recommendedName>
</protein>
<dbReference type="Proteomes" id="UP000001396">
    <property type="component" value="Unassembled WGS sequence"/>
</dbReference>
<accession>D3B0W2</accession>
<feature type="region of interest" description="Disordered" evidence="1">
    <location>
        <begin position="828"/>
        <end position="857"/>
    </location>
</feature>
<evidence type="ECO:0000313" key="2">
    <source>
        <dbReference type="EMBL" id="EFA84936.1"/>
    </source>
</evidence>
<dbReference type="RefSeq" id="XP_020437046.1">
    <property type="nucleotide sequence ID" value="XM_020572929.1"/>
</dbReference>
<gene>
    <name evidence="2" type="ORF">PPL_01929</name>
</gene>
<dbReference type="EMBL" id="ADBJ01000008">
    <property type="protein sequence ID" value="EFA84936.1"/>
    <property type="molecule type" value="Genomic_DNA"/>
</dbReference>
<dbReference type="STRING" id="670386.D3B0W2"/>
<dbReference type="PANTHER" id="PTHR32134">
    <property type="entry name" value="FNIP REPEAT-CONTAINING PROTEIN"/>
    <property type="match status" value="1"/>
</dbReference>